<dbReference type="PRINTS" id="PR00633">
    <property type="entry name" value="RCCNDNSATION"/>
</dbReference>
<reference evidence="3" key="1">
    <citation type="journal article" date="2020" name="J. Eukaryot. Microbiol.">
        <title>De novo Sequencing, Assembly and Annotation of the Transcriptome for the Free-Living Testate Amoeba Arcella intermedia.</title>
        <authorList>
            <person name="Ribeiro G.M."/>
            <person name="Porfirio-Sousa A.L."/>
            <person name="Maurer-Alcala X.X."/>
            <person name="Katz L.A."/>
            <person name="Lahr D.J.G."/>
        </authorList>
    </citation>
    <scope>NUCLEOTIDE SEQUENCE</scope>
</reference>
<keyword evidence="1" id="KW-0677">Repeat</keyword>
<evidence type="ECO:0000256" key="2">
    <source>
        <dbReference type="PROSITE-ProRule" id="PRU00235"/>
    </source>
</evidence>
<dbReference type="InterPro" id="IPR051625">
    <property type="entry name" value="Signaling_Regulatory_Domain"/>
</dbReference>
<dbReference type="SUPFAM" id="SSF50985">
    <property type="entry name" value="RCC1/BLIP-II"/>
    <property type="match status" value="1"/>
</dbReference>
<feature type="repeat" description="RCC1" evidence="2">
    <location>
        <begin position="40"/>
        <end position="95"/>
    </location>
</feature>
<dbReference type="PROSITE" id="PS50012">
    <property type="entry name" value="RCC1_3"/>
    <property type="match status" value="1"/>
</dbReference>
<evidence type="ECO:0000256" key="1">
    <source>
        <dbReference type="ARBA" id="ARBA00022737"/>
    </source>
</evidence>
<dbReference type="AlphaFoldDB" id="A0A6B2LTC8"/>
<dbReference type="PANTHER" id="PTHR22872">
    <property type="entry name" value="BTK-BINDING PROTEIN-RELATED"/>
    <property type="match status" value="1"/>
</dbReference>
<organism evidence="3">
    <name type="scientific">Arcella intermedia</name>
    <dbReference type="NCBI Taxonomy" id="1963864"/>
    <lineage>
        <taxon>Eukaryota</taxon>
        <taxon>Amoebozoa</taxon>
        <taxon>Tubulinea</taxon>
        <taxon>Elardia</taxon>
        <taxon>Arcellinida</taxon>
        <taxon>Sphaerothecina</taxon>
        <taxon>Arcellidae</taxon>
        <taxon>Arcella</taxon>
    </lineage>
</organism>
<evidence type="ECO:0000313" key="3">
    <source>
        <dbReference type="EMBL" id="NDV40225.1"/>
    </source>
</evidence>
<accession>A0A6B2LTC8</accession>
<sequence length="96" mass="10358">MGVTSTIDTQFVYLVKSLVDNVVSGIHVGQNHSVVVTSENEIYVFGNNECGQLGLGHKDNVGVPERLVIRNEYSSQEKIVFVSCGAMHSSFLAGSL</sequence>
<protein>
    <submittedName>
        <fullName evidence="3">Uncharacterized protein</fullName>
    </submittedName>
</protein>
<dbReference type="Gene3D" id="2.130.10.30">
    <property type="entry name" value="Regulator of chromosome condensation 1/beta-lactamase-inhibitor protein II"/>
    <property type="match status" value="1"/>
</dbReference>
<proteinExistence type="predicted"/>
<dbReference type="InterPro" id="IPR000408">
    <property type="entry name" value="Reg_chr_condens"/>
</dbReference>
<dbReference type="InterPro" id="IPR009091">
    <property type="entry name" value="RCC1/BLIP-II"/>
</dbReference>
<dbReference type="EMBL" id="GIBP01011256">
    <property type="protein sequence ID" value="NDV40225.1"/>
    <property type="molecule type" value="Transcribed_RNA"/>
</dbReference>
<name>A0A6B2LTC8_9EUKA</name>
<dbReference type="Pfam" id="PF00415">
    <property type="entry name" value="RCC1"/>
    <property type="match status" value="1"/>
</dbReference>